<evidence type="ECO:0000256" key="1">
    <source>
        <dbReference type="ARBA" id="ARBA00000056"/>
    </source>
</evidence>
<dbReference type="Gene3D" id="3.20.20.70">
    <property type="entry name" value="Aldolase class I"/>
    <property type="match status" value="1"/>
</dbReference>
<evidence type="ECO:0000256" key="2">
    <source>
        <dbReference type="ARBA" id="ARBA00002147"/>
    </source>
</evidence>
<dbReference type="PANTHER" id="PTHR36204:SF1">
    <property type="entry name" value="N-ACETYLMANNOSAMINE-6-PHOSPHATE 2-EPIMERASE-RELATED"/>
    <property type="match status" value="1"/>
</dbReference>
<dbReference type="CDD" id="cd04729">
    <property type="entry name" value="NanE"/>
    <property type="match status" value="1"/>
</dbReference>
<accession>A0ABX9MJQ2</accession>
<comment type="function">
    <text evidence="2">Converts N-acetylmannosamine-6-phosphate (ManNAc-6-P) to N-acetylglucosamine-6-phosphate (GlcNAc-6-P).</text>
</comment>
<organism evidence="7 8">
    <name type="scientific">Meiothermus hypogaeus</name>
    <dbReference type="NCBI Taxonomy" id="884155"/>
    <lineage>
        <taxon>Bacteria</taxon>
        <taxon>Thermotogati</taxon>
        <taxon>Deinococcota</taxon>
        <taxon>Deinococci</taxon>
        <taxon>Thermales</taxon>
        <taxon>Thermaceae</taxon>
        <taxon>Meiothermus</taxon>
    </lineage>
</organism>
<comment type="catalytic activity">
    <reaction evidence="1">
        <text>an N-acyl-D-glucosamine 6-phosphate = an N-acyl-D-mannosamine 6-phosphate</text>
        <dbReference type="Rhea" id="RHEA:23932"/>
        <dbReference type="ChEBI" id="CHEBI:57599"/>
        <dbReference type="ChEBI" id="CHEBI:57666"/>
        <dbReference type="EC" id="5.1.3.9"/>
    </reaction>
</comment>
<protein>
    <recommendedName>
        <fullName evidence="4">N-acylglucosamine-6-phosphate 2-epimerase</fullName>
        <ecNumber evidence="4">5.1.3.9</ecNumber>
    </recommendedName>
</protein>
<evidence type="ECO:0000256" key="6">
    <source>
        <dbReference type="ARBA" id="ARBA00023277"/>
    </source>
</evidence>
<evidence type="ECO:0000256" key="3">
    <source>
        <dbReference type="ARBA" id="ARBA00005081"/>
    </source>
</evidence>
<dbReference type="InterPro" id="IPR013785">
    <property type="entry name" value="Aldolase_TIM"/>
</dbReference>
<reference evidence="7 8" key="1">
    <citation type="submission" date="2018-08" db="EMBL/GenBank/DDBJ databases">
        <title>Meiothermus hypogaeus DSM 23238 genome sequencing project.</title>
        <authorList>
            <person name="Da Costa M.S."/>
            <person name="Albuquerque L."/>
            <person name="Raposo P."/>
            <person name="Froufe H.J.C."/>
            <person name="Barroso C.S."/>
            <person name="Egas C."/>
        </authorList>
    </citation>
    <scope>NUCLEOTIDE SEQUENCE [LARGE SCALE GENOMIC DNA]</scope>
    <source>
        <strain evidence="7 8">DSM 23238</strain>
    </source>
</reference>
<comment type="pathway">
    <text evidence="3">Amino-sugar metabolism; N-acetylneuraminate degradation; D-fructose 6-phosphate from N-acetylneuraminate: step 3/5.</text>
</comment>
<dbReference type="InterPro" id="IPR011060">
    <property type="entry name" value="RibuloseP-bd_barrel"/>
</dbReference>
<evidence type="ECO:0000256" key="4">
    <source>
        <dbReference type="ARBA" id="ARBA00013180"/>
    </source>
</evidence>
<name>A0ABX9MJQ2_9DEIN</name>
<comment type="caution">
    <text evidence="7">The sequence shown here is derived from an EMBL/GenBank/DDBJ whole genome shotgun (WGS) entry which is preliminary data.</text>
</comment>
<dbReference type="EMBL" id="QWKY01000063">
    <property type="protein sequence ID" value="RIH75921.1"/>
    <property type="molecule type" value="Genomic_DNA"/>
</dbReference>
<dbReference type="NCBIfam" id="NF002231">
    <property type="entry name" value="PRK01130.1"/>
    <property type="match status" value="1"/>
</dbReference>
<dbReference type="GO" id="GO:0047465">
    <property type="term" value="F:N-acylglucosamine-6-phosphate 2-epimerase activity"/>
    <property type="evidence" value="ECO:0007669"/>
    <property type="project" value="UniProtKB-EC"/>
</dbReference>
<gene>
    <name evidence="7" type="primary">nanE_2</name>
    <name evidence="7" type="ORF">Mhypo_02716</name>
</gene>
<evidence type="ECO:0000313" key="7">
    <source>
        <dbReference type="EMBL" id="RIH75921.1"/>
    </source>
</evidence>
<dbReference type="PANTHER" id="PTHR36204">
    <property type="entry name" value="N-ACETYLMANNOSAMINE-6-PHOSPHATE 2-EPIMERASE-RELATED"/>
    <property type="match status" value="1"/>
</dbReference>
<keyword evidence="8" id="KW-1185">Reference proteome</keyword>
<proteinExistence type="predicted"/>
<keyword evidence="6" id="KW-0119">Carbohydrate metabolism</keyword>
<evidence type="ECO:0000256" key="5">
    <source>
        <dbReference type="ARBA" id="ARBA00023235"/>
    </source>
</evidence>
<dbReference type="Pfam" id="PF04131">
    <property type="entry name" value="NanE"/>
    <property type="match status" value="1"/>
</dbReference>
<dbReference type="EC" id="5.1.3.9" evidence="4"/>
<evidence type="ECO:0000313" key="8">
    <source>
        <dbReference type="Proteomes" id="UP000265443"/>
    </source>
</evidence>
<dbReference type="InterPro" id="IPR007260">
    <property type="entry name" value="NanE"/>
</dbReference>
<keyword evidence="5 7" id="KW-0413">Isomerase</keyword>
<sequence>MAAMALAAQQGGASGIRANGAGDIRAIRAVTHLPIIGINKRWMEGYEVYITPDFAAAKEVAEAGADVIALDATARPRPRESLAELIGLIHTELGKPVFADVSNLNEGLVAVQLGADYIATTLSGYTPYSPRTRGPDFDLIRQLVADVGVPVIAEGRFWTLEEVSKAFDLGASAVVVGTAITNPREITRRFVQGVPV</sequence>
<dbReference type="Proteomes" id="UP000265443">
    <property type="component" value="Unassembled WGS sequence"/>
</dbReference>
<dbReference type="SUPFAM" id="SSF51366">
    <property type="entry name" value="Ribulose-phoshate binding barrel"/>
    <property type="match status" value="1"/>
</dbReference>